<dbReference type="PANTHER" id="PTHR24068">
    <property type="entry name" value="UBIQUITIN-CONJUGATING ENZYME E2"/>
    <property type="match status" value="1"/>
</dbReference>
<dbReference type="PROSITE" id="PS50127">
    <property type="entry name" value="UBC_2"/>
    <property type="match status" value="1"/>
</dbReference>
<dbReference type="RefSeq" id="XP_012371825.1">
    <property type="nucleotide sequence ID" value="XM_012516371.2"/>
</dbReference>
<keyword evidence="4" id="KW-0808">Transferase</keyword>
<evidence type="ECO:0000256" key="3">
    <source>
        <dbReference type="ARBA" id="ARBA00012486"/>
    </source>
</evidence>
<keyword evidence="5 9" id="KW-0547">Nucleotide-binding</keyword>
<evidence type="ECO:0000313" key="11">
    <source>
        <dbReference type="Proteomes" id="UP000515203"/>
    </source>
</evidence>
<dbReference type="AlphaFoldDB" id="A0A6P3VCB4"/>
<comment type="catalytic activity">
    <reaction evidence="1">
        <text>S-ubiquitinyl-[E1 ubiquitin-activating enzyme]-L-cysteine + [E2 ubiquitin-conjugating enzyme]-L-cysteine = [E1 ubiquitin-activating enzyme]-L-cysteine + S-ubiquitinyl-[E2 ubiquitin-conjugating enzyme]-L-cysteine.</text>
        <dbReference type="EC" id="2.3.2.23"/>
    </reaction>
</comment>
<name>A0A6P3VCB4_OCTDE</name>
<dbReference type="SUPFAM" id="SSF54495">
    <property type="entry name" value="UBC-like"/>
    <property type="match status" value="1"/>
</dbReference>
<evidence type="ECO:0000259" key="10">
    <source>
        <dbReference type="PROSITE" id="PS50127"/>
    </source>
</evidence>
<dbReference type="PROSITE" id="PS00183">
    <property type="entry name" value="UBC_1"/>
    <property type="match status" value="1"/>
</dbReference>
<gene>
    <name evidence="12" type="primary">LOC101565664</name>
</gene>
<evidence type="ECO:0000256" key="7">
    <source>
        <dbReference type="ARBA" id="ARBA00022840"/>
    </source>
</evidence>
<dbReference type="InterPro" id="IPR000608">
    <property type="entry name" value="UBC"/>
</dbReference>
<evidence type="ECO:0000256" key="5">
    <source>
        <dbReference type="ARBA" id="ARBA00022741"/>
    </source>
</evidence>
<dbReference type="EC" id="2.3.2.23" evidence="3"/>
<evidence type="ECO:0000256" key="4">
    <source>
        <dbReference type="ARBA" id="ARBA00022679"/>
    </source>
</evidence>
<dbReference type="InterPro" id="IPR016135">
    <property type="entry name" value="UBQ-conjugating_enzyme/RWD"/>
</dbReference>
<dbReference type="InParanoid" id="A0A6P3VCB4"/>
<dbReference type="Proteomes" id="UP000515203">
    <property type="component" value="Unplaced"/>
</dbReference>
<dbReference type="Gene3D" id="3.10.110.10">
    <property type="entry name" value="Ubiquitin Conjugating Enzyme"/>
    <property type="match status" value="1"/>
</dbReference>
<keyword evidence="6 9" id="KW-0833">Ubl conjugation pathway</keyword>
<dbReference type="SMART" id="SM00212">
    <property type="entry name" value="UBCc"/>
    <property type="match status" value="1"/>
</dbReference>
<evidence type="ECO:0000256" key="1">
    <source>
        <dbReference type="ARBA" id="ARBA00000485"/>
    </source>
</evidence>
<proteinExistence type="inferred from homology"/>
<dbReference type="OrthoDB" id="7851174at2759"/>
<evidence type="ECO:0000256" key="8">
    <source>
        <dbReference type="PROSITE-ProRule" id="PRU10133"/>
    </source>
</evidence>
<evidence type="ECO:0000256" key="9">
    <source>
        <dbReference type="RuleBase" id="RU362109"/>
    </source>
</evidence>
<feature type="domain" description="UBC core" evidence="10">
    <location>
        <begin position="1"/>
        <end position="147"/>
    </location>
</feature>
<accession>A0A6P3VCB4</accession>
<evidence type="ECO:0000256" key="2">
    <source>
        <dbReference type="ARBA" id="ARBA00004906"/>
    </source>
</evidence>
<dbReference type="GO" id="GO:0005524">
    <property type="term" value="F:ATP binding"/>
    <property type="evidence" value="ECO:0007669"/>
    <property type="project" value="UniProtKB-UniRule"/>
</dbReference>
<dbReference type="FunFam" id="3.10.110.10:FF:000101">
    <property type="entry name" value="Ubiquitin-conjugating enzyme E2 D2"/>
    <property type="match status" value="1"/>
</dbReference>
<keyword evidence="7 9" id="KW-0067">ATP-binding</keyword>
<reference evidence="12" key="1">
    <citation type="submission" date="2025-08" db="UniProtKB">
        <authorList>
            <consortium name="RefSeq"/>
        </authorList>
    </citation>
    <scope>IDENTIFICATION</scope>
</reference>
<keyword evidence="11" id="KW-1185">Reference proteome</keyword>
<dbReference type="GO" id="GO:0061631">
    <property type="term" value="F:ubiquitin conjugating enzyme activity"/>
    <property type="evidence" value="ECO:0007669"/>
    <property type="project" value="UniProtKB-EC"/>
</dbReference>
<feature type="active site" description="Glycyl thioester intermediate" evidence="8">
    <location>
        <position position="85"/>
    </location>
</feature>
<comment type="pathway">
    <text evidence="2">Protein modification; protein ubiquitination.</text>
</comment>
<dbReference type="Pfam" id="PF00179">
    <property type="entry name" value="UQ_con"/>
    <property type="match status" value="1"/>
</dbReference>
<organism evidence="11 12">
    <name type="scientific">Octodon degus</name>
    <name type="common">Degu</name>
    <name type="synonym">Sciurus degus</name>
    <dbReference type="NCBI Taxonomy" id="10160"/>
    <lineage>
        <taxon>Eukaryota</taxon>
        <taxon>Metazoa</taxon>
        <taxon>Chordata</taxon>
        <taxon>Craniata</taxon>
        <taxon>Vertebrata</taxon>
        <taxon>Euteleostomi</taxon>
        <taxon>Mammalia</taxon>
        <taxon>Eutheria</taxon>
        <taxon>Euarchontoglires</taxon>
        <taxon>Glires</taxon>
        <taxon>Rodentia</taxon>
        <taxon>Hystricomorpha</taxon>
        <taxon>Octodontidae</taxon>
        <taxon>Octodon</taxon>
    </lineage>
</organism>
<dbReference type="InterPro" id="IPR023313">
    <property type="entry name" value="UBQ-conjugating_AS"/>
</dbReference>
<dbReference type="GeneID" id="101565664"/>
<evidence type="ECO:0000256" key="6">
    <source>
        <dbReference type="ARBA" id="ARBA00022786"/>
    </source>
</evidence>
<protein>
    <recommendedName>
        <fullName evidence="3">E2 ubiquitin-conjugating enzyme</fullName>
        <ecNumber evidence="3">2.3.2.23</ecNumber>
    </recommendedName>
</protein>
<comment type="similarity">
    <text evidence="9">Belongs to the ubiquitin-conjugating enzyme family.</text>
</comment>
<evidence type="ECO:0000313" key="12">
    <source>
        <dbReference type="RefSeq" id="XP_012371825.1"/>
    </source>
</evidence>
<sequence length="147" mass="16678">MALKRIQKELLDLALDPPTHCSAGPVGEDMFLWQGTIMGPKDSPYQGGVFFLNIQFPSDYPFKPPKVTFSTRIFHPNISRNGNICLDILKGQWSPALTISKLLLSICSLLCDPNTEDPLVPGIAKLYLKNRREYDRIARRWTEKFAI</sequence>